<dbReference type="Pfam" id="PF15566">
    <property type="entry name" value="Imm32"/>
    <property type="match status" value="1"/>
</dbReference>
<keyword evidence="2" id="KW-1185">Reference proteome</keyword>
<accession>A0A7G1NZ93</accession>
<evidence type="ECO:0000313" key="2">
    <source>
        <dbReference type="Proteomes" id="UP000516444"/>
    </source>
</evidence>
<sequence>MIHSDVTIRYSAATNEVDVSGSAVALEGLGNALLQDDTEVATSQGSDPSPYSAYLSGVRLRLLQDGMVLVAVDEGQGVLTFTGSEESMTVLADNIRDLGREGDAGDHLHIEHHEDHFYLAESPISLVVSRDDG</sequence>
<dbReference type="OrthoDB" id="3696942at2"/>
<dbReference type="InterPro" id="IPR029083">
    <property type="entry name" value="Imm32"/>
</dbReference>
<gene>
    <name evidence="1" type="ORF">GCM10017557_36420</name>
</gene>
<dbReference type="EMBL" id="AP023440">
    <property type="protein sequence ID" value="BCL28783.1"/>
    <property type="molecule type" value="Genomic_DNA"/>
</dbReference>
<evidence type="ECO:0000313" key="1">
    <source>
        <dbReference type="EMBL" id="BCL28783.1"/>
    </source>
</evidence>
<dbReference type="Proteomes" id="UP000516444">
    <property type="component" value="Chromosome"/>
</dbReference>
<dbReference type="AlphaFoldDB" id="A0A7G1NZ93"/>
<name>A0A7G1NZ93_9ACTN</name>
<dbReference type="KEGG" id="sgm:GCM10017557_36420"/>
<proteinExistence type="predicted"/>
<dbReference type="RefSeq" id="WP_157871585.1">
    <property type="nucleotide sequence ID" value="NZ_AP023440.1"/>
</dbReference>
<protein>
    <submittedName>
        <fullName evidence="1">Uncharacterized protein</fullName>
    </submittedName>
</protein>
<reference evidence="1 2" key="1">
    <citation type="journal article" date="2014" name="Int. J. Syst. Evol. Microbiol.">
        <title>Complete genome sequence of Corynebacterium casei LMG S-19264T (=DSM 44701T), isolated from a smear-ripened cheese.</title>
        <authorList>
            <consortium name="US DOE Joint Genome Institute (JGI-PGF)"/>
            <person name="Walter F."/>
            <person name="Albersmeier A."/>
            <person name="Kalinowski J."/>
            <person name="Ruckert C."/>
        </authorList>
    </citation>
    <scope>NUCLEOTIDE SEQUENCE [LARGE SCALE GENOMIC DNA]</scope>
    <source>
        <strain evidence="1 2">JCM 4677</strain>
    </source>
</reference>
<organism evidence="1 2">
    <name type="scientific">Streptomyces aurantiacus</name>
    <dbReference type="NCBI Taxonomy" id="47760"/>
    <lineage>
        <taxon>Bacteria</taxon>
        <taxon>Bacillati</taxon>
        <taxon>Actinomycetota</taxon>
        <taxon>Actinomycetes</taxon>
        <taxon>Kitasatosporales</taxon>
        <taxon>Streptomycetaceae</taxon>
        <taxon>Streptomyces</taxon>
        <taxon>Streptomyces aurantiacus group</taxon>
    </lineage>
</organism>